<evidence type="ECO:0000313" key="2">
    <source>
        <dbReference type="EMBL" id="RRT85263.1"/>
    </source>
</evidence>
<accession>A0A427B9Z5</accession>
<evidence type="ECO:0000313" key="3">
    <source>
        <dbReference type="Proteomes" id="UP000287651"/>
    </source>
</evidence>
<dbReference type="EMBL" id="AMZH03000146">
    <property type="protein sequence ID" value="RRT85263.1"/>
    <property type="molecule type" value="Genomic_DNA"/>
</dbReference>
<reference evidence="2 3" key="1">
    <citation type="journal article" date="2014" name="Agronomy (Basel)">
        <title>A Draft Genome Sequence for Ensete ventricosum, the Drought-Tolerant Tree Against Hunger.</title>
        <authorList>
            <person name="Harrison J."/>
            <person name="Moore K.A."/>
            <person name="Paszkiewicz K."/>
            <person name="Jones T."/>
            <person name="Grant M."/>
            <person name="Ambacheew D."/>
            <person name="Muzemil S."/>
            <person name="Studholme D.J."/>
        </authorList>
    </citation>
    <scope>NUCLEOTIDE SEQUENCE [LARGE SCALE GENOMIC DNA]</scope>
</reference>
<comment type="caution">
    <text evidence="2">The sequence shown here is derived from an EMBL/GenBank/DDBJ whole genome shotgun (WGS) entry which is preliminary data.</text>
</comment>
<dbReference type="Proteomes" id="UP000287651">
    <property type="component" value="Unassembled WGS sequence"/>
</dbReference>
<gene>
    <name evidence="2" type="ORF">B296_00003876</name>
</gene>
<feature type="region of interest" description="Disordered" evidence="1">
    <location>
        <begin position="62"/>
        <end position="104"/>
    </location>
</feature>
<protein>
    <submittedName>
        <fullName evidence="2">Uncharacterized protein</fullName>
    </submittedName>
</protein>
<evidence type="ECO:0000256" key="1">
    <source>
        <dbReference type="SAM" id="MobiDB-lite"/>
    </source>
</evidence>
<proteinExistence type="predicted"/>
<feature type="compositionally biased region" description="Basic and acidic residues" evidence="1">
    <location>
        <begin position="1"/>
        <end position="19"/>
    </location>
</feature>
<organism evidence="2 3">
    <name type="scientific">Ensete ventricosum</name>
    <name type="common">Abyssinian banana</name>
    <name type="synonym">Musa ensete</name>
    <dbReference type="NCBI Taxonomy" id="4639"/>
    <lineage>
        <taxon>Eukaryota</taxon>
        <taxon>Viridiplantae</taxon>
        <taxon>Streptophyta</taxon>
        <taxon>Embryophyta</taxon>
        <taxon>Tracheophyta</taxon>
        <taxon>Spermatophyta</taxon>
        <taxon>Magnoliopsida</taxon>
        <taxon>Liliopsida</taxon>
        <taxon>Zingiberales</taxon>
        <taxon>Musaceae</taxon>
        <taxon>Ensete</taxon>
    </lineage>
</organism>
<name>A0A427B9Z5_ENSVE</name>
<dbReference type="AlphaFoldDB" id="A0A427B9Z5"/>
<sequence>MTHIRETATEHPWRSKEASSRISKPPQSKKHEEGNKLRRISSRSFNSRNRVEIHAIQIAVRRRTPPSAPNRSEFPRSRLRDQAGLGNVRVGGDDTARSPINGSDRVPVRVQVNNAIDLYSAGSIN</sequence>
<feature type="region of interest" description="Disordered" evidence="1">
    <location>
        <begin position="1"/>
        <end position="48"/>
    </location>
</feature>